<dbReference type="EMBL" id="QWLB01000014">
    <property type="protein sequence ID" value="RIH92793.1"/>
    <property type="molecule type" value="Genomic_DNA"/>
</dbReference>
<proteinExistence type="predicted"/>
<dbReference type="InterPro" id="IPR003356">
    <property type="entry name" value="DNA_methylase_A-5"/>
</dbReference>
<dbReference type="Gene3D" id="3.40.50.150">
    <property type="entry name" value="Vaccinia Virus protein VP39"/>
    <property type="match status" value="1"/>
</dbReference>
<dbReference type="InterPro" id="IPR050953">
    <property type="entry name" value="N4_N6_ade-DNA_methylase"/>
</dbReference>
<dbReference type="Proteomes" id="UP000266178">
    <property type="component" value="Unassembled WGS sequence"/>
</dbReference>
<evidence type="ECO:0000313" key="8">
    <source>
        <dbReference type="Proteomes" id="UP000266178"/>
    </source>
</evidence>
<dbReference type="EC" id="2.1.1.72" evidence="7"/>
<keyword evidence="8" id="KW-1185">Reference proteome</keyword>
<protein>
    <submittedName>
        <fullName evidence="7">Modification methylase Eco57IB</fullName>
        <ecNumber evidence="7">2.1.1.72</ecNumber>
    </submittedName>
</protein>
<keyword evidence="4" id="KW-0680">Restriction system</keyword>
<feature type="domain" description="Type II methyltransferase M.Eco57I C-terminal" evidence="6">
    <location>
        <begin position="264"/>
        <end position="521"/>
    </location>
</feature>
<dbReference type="GO" id="GO:0009007">
    <property type="term" value="F:site-specific DNA-methyltransferase (adenine-specific) activity"/>
    <property type="evidence" value="ECO:0007669"/>
    <property type="project" value="UniProtKB-EC"/>
</dbReference>
<comment type="caution">
    <text evidence="7">The sequence shown here is derived from an EMBL/GenBank/DDBJ whole genome shotgun (WGS) entry which is preliminary data.</text>
</comment>
<accession>A0A399F9L7</accession>
<dbReference type="GO" id="GO:0003677">
    <property type="term" value="F:DNA binding"/>
    <property type="evidence" value="ECO:0007669"/>
    <property type="project" value="InterPro"/>
</dbReference>
<evidence type="ECO:0000313" key="7">
    <source>
        <dbReference type="EMBL" id="RIH92793.1"/>
    </source>
</evidence>
<dbReference type="InterPro" id="IPR002052">
    <property type="entry name" value="DNA_methylase_N6_adenine_CS"/>
</dbReference>
<dbReference type="InterPro" id="IPR054520">
    <property type="entry name" value="M_Eco57I_C"/>
</dbReference>
<keyword evidence="3" id="KW-0949">S-adenosyl-L-methionine</keyword>
<dbReference type="PANTHER" id="PTHR33841:SF5">
    <property type="entry name" value="DNA METHYLASE (MODIFICATION METHYLASE) (METHYLTRANSFERASE)-RELATED"/>
    <property type="match status" value="1"/>
</dbReference>
<feature type="domain" description="DNA methylase adenine-specific" evidence="5">
    <location>
        <begin position="12"/>
        <end position="221"/>
    </location>
</feature>
<name>A0A399F9L7_9DEIN</name>
<dbReference type="Pfam" id="PF02384">
    <property type="entry name" value="N6_Mtase"/>
    <property type="match status" value="1"/>
</dbReference>
<dbReference type="CDD" id="cd02440">
    <property type="entry name" value="AdoMet_MTases"/>
    <property type="match status" value="1"/>
</dbReference>
<dbReference type="AlphaFoldDB" id="A0A399F9L7"/>
<sequence length="549" mass="60038">MSSWLSESPGGETAKRFGAYYTDLEVARFLVRWAIRSPKDRVLDPSFGGGVFLYAAAQHLEALGGNGQAQVFGVELNPTTHAQTRTALGSLCSPANLVLGDFFDMEAPGFGGFEAIVGNPPFIRYQQFAGAARAKAWARAVAEGVTLSRLASSWAPFLIHAVGLLKPGGRLGMVLPMELSHAGYARAVLEHLSTRFQQVTLLTFRKRLFSNLSQDTLLLLAEHKGAFRANFRLLDLEGAESLLGLELTKANFQPLGFKNPGGERFAGHWISPKAWELYRELRESSKTVALGELADISIGYVTGNNRYFHLSPQDVHRWGIPLAFLKPAIRRGRALTGLCLTPQDWQALLEQGEAGYLLHIPPGQPLPQEVLRYLQKGQAEGVSQTYKCRVREPWYAVPQVGIPDAFLSYMSGRLPRLVANRAQAVAPNSLHVLRLHPQTRLGSEAMAGLWQTSLTRLSAELEGHALGGGMLKIEPAEARRILVARPDLPSEQLGALAGELDALLRQGETETAQSLADQTLLGQGLGLSLREQALLKEAAHTLQRRRGSR</sequence>
<keyword evidence="2 7" id="KW-0808">Transferase</keyword>
<evidence type="ECO:0000259" key="5">
    <source>
        <dbReference type="Pfam" id="PF02384"/>
    </source>
</evidence>
<dbReference type="PRINTS" id="PR00507">
    <property type="entry name" value="N12N6MTFRASE"/>
</dbReference>
<dbReference type="OrthoDB" id="9814572at2"/>
<organism evidence="7 8">
    <name type="scientific">Meiothermus granaticius NBRC 107808</name>
    <dbReference type="NCBI Taxonomy" id="1227551"/>
    <lineage>
        <taxon>Bacteria</taxon>
        <taxon>Thermotogati</taxon>
        <taxon>Deinococcota</taxon>
        <taxon>Deinococci</taxon>
        <taxon>Thermales</taxon>
        <taxon>Thermaceae</taxon>
        <taxon>Meiothermus</taxon>
    </lineage>
</organism>
<evidence type="ECO:0000256" key="3">
    <source>
        <dbReference type="ARBA" id="ARBA00022691"/>
    </source>
</evidence>
<dbReference type="InterPro" id="IPR029063">
    <property type="entry name" value="SAM-dependent_MTases_sf"/>
</dbReference>
<dbReference type="SUPFAM" id="SSF53335">
    <property type="entry name" value="S-adenosyl-L-methionine-dependent methyltransferases"/>
    <property type="match status" value="1"/>
</dbReference>
<dbReference type="GO" id="GO:0009307">
    <property type="term" value="P:DNA restriction-modification system"/>
    <property type="evidence" value="ECO:0007669"/>
    <property type="project" value="UniProtKB-KW"/>
</dbReference>
<dbReference type="PANTHER" id="PTHR33841">
    <property type="entry name" value="DNA METHYLTRANSFERASE YEEA-RELATED"/>
    <property type="match status" value="1"/>
</dbReference>
<evidence type="ECO:0000256" key="2">
    <source>
        <dbReference type="ARBA" id="ARBA00022679"/>
    </source>
</evidence>
<dbReference type="PROSITE" id="PS00092">
    <property type="entry name" value="N6_MTASE"/>
    <property type="match status" value="1"/>
</dbReference>
<evidence type="ECO:0000259" key="6">
    <source>
        <dbReference type="Pfam" id="PF22837"/>
    </source>
</evidence>
<dbReference type="RefSeq" id="WP_119356831.1">
    <property type="nucleotide sequence ID" value="NZ_BJXM01000010.1"/>
</dbReference>
<gene>
    <name evidence="7" type="ORF">Mgrana_01331</name>
</gene>
<dbReference type="GO" id="GO:0032259">
    <property type="term" value="P:methylation"/>
    <property type="evidence" value="ECO:0007669"/>
    <property type="project" value="UniProtKB-KW"/>
</dbReference>
<keyword evidence="1 7" id="KW-0489">Methyltransferase</keyword>
<evidence type="ECO:0000256" key="4">
    <source>
        <dbReference type="ARBA" id="ARBA00022747"/>
    </source>
</evidence>
<dbReference type="GO" id="GO:0008170">
    <property type="term" value="F:N-methyltransferase activity"/>
    <property type="evidence" value="ECO:0007669"/>
    <property type="project" value="InterPro"/>
</dbReference>
<evidence type="ECO:0000256" key="1">
    <source>
        <dbReference type="ARBA" id="ARBA00022603"/>
    </source>
</evidence>
<dbReference type="Pfam" id="PF22837">
    <property type="entry name" value="M_Eco57I_C"/>
    <property type="match status" value="1"/>
</dbReference>
<reference evidence="7 8" key="1">
    <citation type="submission" date="2018-08" db="EMBL/GenBank/DDBJ databases">
        <title>Meiothermus granaticius genome AF-68 sequencing project.</title>
        <authorList>
            <person name="Da Costa M.S."/>
            <person name="Albuquerque L."/>
            <person name="Raposo P."/>
            <person name="Froufe H.J.C."/>
            <person name="Barroso C.S."/>
            <person name="Egas C."/>
        </authorList>
    </citation>
    <scope>NUCLEOTIDE SEQUENCE [LARGE SCALE GENOMIC DNA]</scope>
    <source>
        <strain evidence="7 8">AF-68</strain>
    </source>
</reference>